<comment type="caution">
    <text evidence="1">The sequence shown here is derived from an EMBL/GenBank/DDBJ whole genome shotgun (WGS) entry which is preliminary data.</text>
</comment>
<evidence type="ECO:0000313" key="2">
    <source>
        <dbReference type="Proteomes" id="UP000253562"/>
    </source>
</evidence>
<proteinExistence type="predicted"/>
<gene>
    <name evidence="1" type="ORF">DTL42_05055</name>
</gene>
<reference evidence="1 2" key="1">
    <citation type="submission" date="2018-07" db="EMBL/GenBank/DDBJ databases">
        <title>Comparative genomes isolates from brazilian mangrove.</title>
        <authorList>
            <person name="De Araujo J.E."/>
            <person name="Taketani R.G."/>
            <person name="Silva M.C.P."/>
            <person name="Lourenco M.V."/>
            <person name="Oliveira V.M."/>
            <person name="Andreote F.D."/>
        </authorList>
    </citation>
    <scope>NUCLEOTIDE SEQUENCE [LARGE SCALE GENOMIC DNA]</scope>
    <source>
        <strain evidence="1 2">HEX PRIS-MGV</strain>
    </source>
</reference>
<accession>A0A368KVQ6</accession>
<name>A0A368KVQ6_9BACT</name>
<dbReference type="Proteomes" id="UP000253562">
    <property type="component" value="Unassembled WGS sequence"/>
</dbReference>
<dbReference type="AlphaFoldDB" id="A0A368KVQ6"/>
<evidence type="ECO:0000313" key="1">
    <source>
        <dbReference type="EMBL" id="RCS54510.1"/>
    </source>
</evidence>
<organism evidence="1 2">
    <name type="scientific">Bremerella cremea</name>
    <dbReference type="NCBI Taxonomy" id="1031537"/>
    <lineage>
        <taxon>Bacteria</taxon>
        <taxon>Pseudomonadati</taxon>
        <taxon>Planctomycetota</taxon>
        <taxon>Planctomycetia</taxon>
        <taxon>Pirellulales</taxon>
        <taxon>Pirellulaceae</taxon>
        <taxon>Bremerella</taxon>
    </lineage>
</organism>
<dbReference type="EMBL" id="QPEX01000010">
    <property type="protein sequence ID" value="RCS54510.1"/>
    <property type="molecule type" value="Genomic_DNA"/>
</dbReference>
<protein>
    <submittedName>
        <fullName evidence="1">Uncharacterized protein</fullName>
    </submittedName>
</protein>
<sequence length="70" mass="7326">MAAEISGNSAKAGHRGALVQFDVTTTLPSQRRQTMGGCCQSVGVHGNGIRACCPGILRMGTMGKTWFEEG</sequence>